<organism evidence="10 11">
    <name type="scientific">Sulfobacillus thermotolerans</name>
    <dbReference type="NCBI Taxonomy" id="338644"/>
    <lineage>
        <taxon>Bacteria</taxon>
        <taxon>Bacillati</taxon>
        <taxon>Bacillota</taxon>
        <taxon>Clostridia</taxon>
        <taxon>Eubacteriales</taxon>
        <taxon>Clostridiales Family XVII. Incertae Sedis</taxon>
        <taxon>Sulfobacillus</taxon>
    </lineage>
</organism>
<evidence type="ECO:0000259" key="9">
    <source>
        <dbReference type="PROSITE" id="PS50110"/>
    </source>
</evidence>
<dbReference type="SMART" id="SM00421">
    <property type="entry name" value="HTH_LUXR"/>
    <property type="match status" value="1"/>
</dbReference>
<evidence type="ECO:0000313" key="10">
    <source>
        <dbReference type="EMBL" id="AUW94214.1"/>
    </source>
</evidence>
<feature type="domain" description="HTH luxR-type" evidence="8">
    <location>
        <begin position="152"/>
        <end position="217"/>
    </location>
</feature>
<dbReference type="InterPro" id="IPR058245">
    <property type="entry name" value="NreC/VraR/RcsB-like_REC"/>
</dbReference>
<dbReference type="Pfam" id="PF00072">
    <property type="entry name" value="Response_reg"/>
    <property type="match status" value="1"/>
</dbReference>
<dbReference type="InterPro" id="IPR000792">
    <property type="entry name" value="Tscrpt_reg_LuxR_C"/>
</dbReference>
<keyword evidence="2 7" id="KW-0597">Phosphoprotein</keyword>
<keyword evidence="3" id="KW-0805">Transcription regulation</keyword>
<dbReference type="PRINTS" id="PR00038">
    <property type="entry name" value="HTHLUXR"/>
</dbReference>
<protein>
    <recommendedName>
        <fullName evidence="1">Stage 0 sporulation protein A homolog</fullName>
    </recommendedName>
</protein>
<accession>A0ABN5H1A7</accession>
<dbReference type="CDD" id="cd17535">
    <property type="entry name" value="REC_NarL-like"/>
    <property type="match status" value="1"/>
</dbReference>
<evidence type="ECO:0000259" key="8">
    <source>
        <dbReference type="PROSITE" id="PS50043"/>
    </source>
</evidence>
<dbReference type="GO" id="GO:0003677">
    <property type="term" value="F:DNA binding"/>
    <property type="evidence" value="ECO:0007669"/>
    <property type="project" value="UniProtKB-KW"/>
</dbReference>
<dbReference type="EMBL" id="CP019454">
    <property type="protein sequence ID" value="AUW94214.1"/>
    <property type="molecule type" value="Genomic_DNA"/>
</dbReference>
<gene>
    <name evidence="10" type="ORF">BXT84_09860</name>
</gene>
<proteinExistence type="predicted"/>
<dbReference type="Pfam" id="PF00196">
    <property type="entry name" value="GerE"/>
    <property type="match status" value="1"/>
</dbReference>
<dbReference type="InterPro" id="IPR039420">
    <property type="entry name" value="WalR-like"/>
</dbReference>
<evidence type="ECO:0000256" key="5">
    <source>
        <dbReference type="ARBA" id="ARBA00023163"/>
    </source>
</evidence>
<evidence type="ECO:0000256" key="2">
    <source>
        <dbReference type="ARBA" id="ARBA00022553"/>
    </source>
</evidence>
<dbReference type="InterPro" id="IPR001789">
    <property type="entry name" value="Sig_transdc_resp-reg_receiver"/>
</dbReference>
<dbReference type="CDD" id="cd06170">
    <property type="entry name" value="LuxR_C_like"/>
    <property type="match status" value="1"/>
</dbReference>
<dbReference type="Proteomes" id="UP000325292">
    <property type="component" value="Chromosome"/>
</dbReference>
<keyword evidence="11" id="KW-1185">Reference proteome</keyword>
<evidence type="ECO:0000256" key="1">
    <source>
        <dbReference type="ARBA" id="ARBA00018672"/>
    </source>
</evidence>
<dbReference type="Gene3D" id="3.40.50.2300">
    <property type="match status" value="1"/>
</dbReference>
<feature type="domain" description="Response regulatory" evidence="9">
    <location>
        <begin position="13"/>
        <end position="129"/>
    </location>
</feature>
<evidence type="ECO:0000313" key="11">
    <source>
        <dbReference type="Proteomes" id="UP000325292"/>
    </source>
</evidence>
<dbReference type="PROSITE" id="PS50110">
    <property type="entry name" value="RESPONSE_REGULATORY"/>
    <property type="match status" value="1"/>
</dbReference>
<name>A0ABN5H1A7_9FIRM</name>
<dbReference type="PROSITE" id="PS00622">
    <property type="entry name" value="HTH_LUXR_1"/>
    <property type="match status" value="1"/>
</dbReference>
<dbReference type="PANTHER" id="PTHR43214">
    <property type="entry name" value="TWO-COMPONENT RESPONSE REGULATOR"/>
    <property type="match status" value="1"/>
</dbReference>
<keyword evidence="4 10" id="KW-0238">DNA-binding</keyword>
<dbReference type="SMART" id="SM00448">
    <property type="entry name" value="REC"/>
    <property type="match status" value="1"/>
</dbReference>
<evidence type="ECO:0000256" key="3">
    <source>
        <dbReference type="ARBA" id="ARBA00023015"/>
    </source>
</evidence>
<comment type="function">
    <text evidence="6">May play the central regulatory role in sporulation. It may be an element of the effector pathway responsible for the activation of sporulation genes in response to nutritional stress. Spo0A may act in concert with spo0H (a sigma factor) to control the expression of some genes that are critical to the sporulation process.</text>
</comment>
<dbReference type="InterPro" id="IPR011006">
    <property type="entry name" value="CheY-like_superfamily"/>
</dbReference>
<dbReference type="PROSITE" id="PS50043">
    <property type="entry name" value="HTH_LUXR_2"/>
    <property type="match status" value="1"/>
</dbReference>
<dbReference type="PANTHER" id="PTHR43214:SF43">
    <property type="entry name" value="TWO-COMPONENT RESPONSE REGULATOR"/>
    <property type="match status" value="1"/>
</dbReference>
<reference evidence="10 11" key="1">
    <citation type="journal article" date="2019" name="Sci. Rep.">
        <title>Sulfobacillus thermotolerans: new insights into resistance and metabolic capacities of acidophilic chemolithotrophs.</title>
        <authorList>
            <person name="Panyushkina A.E."/>
            <person name="Babenko V.V."/>
            <person name="Nikitina A.S."/>
            <person name="Selezneva O.V."/>
            <person name="Tsaplina I.A."/>
            <person name="Letarova M.A."/>
            <person name="Kostryukova E.S."/>
            <person name="Letarov A.V."/>
        </authorList>
    </citation>
    <scope>NUCLEOTIDE SEQUENCE [LARGE SCALE GENOMIC DNA]</scope>
    <source>
        <strain evidence="10 11">Kr1</strain>
    </source>
</reference>
<sequence>MVTKEESLVEKARVMLVDDHALFRSGMASLLSSRPDLEVVGQAETGEEAVRLAEELMPDLILMDINMPGGGGLEATRIIKEQMPYVKIVVLTASDENDLLFEAVKAGAQGYLLKHLDPEQFLEELSAQIRGEASISGDVALKIIRAFSSHDVERQQTQLTTRELEVLKLVGEGFSNRDIATRLFISENTVKNHLRNILQKLHFENRVQAAAYAIRRGLVDPH</sequence>
<evidence type="ECO:0000256" key="6">
    <source>
        <dbReference type="ARBA" id="ARBA00024867"/>
    </source>
</evidence>
<feature type="modified residue" description="4-aspartylphosphate" evidence="7">
    <location>
        <position position="64"/>
    </location>
</feature>
<keyword evidence="5" id="KW-0804">Transcription</keyword>
<evidence type="ECO:0000256" key="7">
    <source>
        <dbReference type="PROSITE-ProRule" id="PRU00169"/>
    </source>
</evidence>
<evidence type="ECO:0000256" key="4">
    <source>
        <dbReference type="ARBA" id="ARBA00023125"/>
    </source>
</evidence>
<dbReference type="SUPFAM" id="SSF52172">
    <property type="entry name" value="CheY-like"/>
    <property type="match status" value="1"/>
</dbReference>